<reference evidence="2" key="1">
    <citation type="submission" date="2019-11" db="EMBL/GenBank/DDBJ databases">
        <title>Isolation and characterization of a novel species in the genus Sulfuriferula.</title>
        <authorList>
            <person name="Mochizuki J."/>
            <person name="Kojima H."/>
            <person name="Fukui M."/>
        </authorList>
    </citation>
    <scope>NUCLEOTIDE SEQUENCE [LARGE SCALE GENOMIC DNA]</scope>
    <source>
        <strain evidence="2">SGTM</strain>
    </source>
</reference>
<keyword evidence="2" id="KW-1185">Reference proteome</keyword>
<dbReference type="EMBL" id="AP021881">
    <property type="protein sequence ID" value="BBP00139.1"/>
    <property type="molecule type" value="Genomic_DNA"/>
</dbReference>
<dbReference type="Proteomes" id="UP000463939">
    <property type="component" value="Chromosome"/>
</dbReference>
<organism evidence="1 2">
    <name type="scientific">Sulfuriferula nivalis</name>
    <dbReference type="NCBI Taxonomy" id="2675298"/>
    <lineage>
        <taxon>Bacteria</taxon>
        <taxon>Pseudomonadati</taxon>
        <taxon>Pseudomonadota</taxon>
        <taxon>Betaproteobacteria</taxon>
        <taxon>Nitrosomonadales</taxon>
        <taxon>Sulfuricellaceae</taxon>
        <taxon>Sulfuriferula</taxon>
    </lineage>
</organism>
<name>A0A809RED9_9PROT</name>
<accession>A0A809RED9</accession>
<proteinExistence type="predicted"/>
<gene>
    <name evidence="1" type="ORF">SFSGTM_08470</name>
</gene>
<evidence type="ECO:0000313" key="2">
    <source>
        <dbReference type="Proteomes" id="UP000463939"/>
    </source>
</evidence>
<protein>
    <recommendedName>
        <fullName evidence="3">RiboL-PSP-HEPN domain-containing protein</fullName>
    </recommendedName>
</protein>
<evidence type="ECO:0000313" key="1">
    <source>
        <dbReference type="EMBL" id="BBP00139.1"/>
    </source>
</evidence>
<dbReference type="RefSeq" id="WP_162084103.1">
    <property type="nucleotide sequence ID" value="NZ_AP021881.1"/>
</dbReference>
<evidence type="ECO:0008006" key="3">
    <source>
        <dbReference type="Google" id="ProtNLM"/>
    </source>
</evidence>
<dbReference type="AlphaFoldDB" id="A0A809RED9"/>
<sequence length="156" mass="17909">MTARRPYEELTDLEKVQKQWHKLSGLHTREEWSAAIVRAATAAEIAANFAIRREFELNSEFDSEFVDSLLRWANGLAGKLDRLLIPLSETDKTKYKKMKTLKKVAGEINTKRNAIAHQGEFCNEDEAQAAIAQAKEFISILVQIYDPKFVLKTRKR</sequence>
<dbReference type="KEGG" id="sniv:SFSGTM_08470"/>